<sequence>MAHRVIKVDRPLQARIQSTYCVGGPRSTRLRSSWFFICKDFGNKARYLPRQTHSTIWSRLQAFHSTLDPLVVTSDYAMI</sequence>
<proteinExistence type="predicted"/>
<dbReference type="Proteomes" id="UP000824120">
    <property type="component" value="Chromosome 3"/>
</dbReference>
<keyword evidence="2" id="KW-1185">Reference proteome</keyword>
<dbReference type="AlphaFoldDB" id="A0A9J5ZSE6"/>
<comment type="caution">
    <text evidence="1">The sequence shown here is derived from an EMBL/GenBank/DDBJ whole genome shotgun (WGS) entry which is preliminary data.</text>
</comment>
<accession>A0A9J5ZSE6</accession>
<gene>
    <name evidence="1" type="ORF">H5410_014928</name>
</gene>
<name>A0A9J5ZSE6_SOLCO</name>
<evidence type="ECO:0000313" key="1">
    <source>
        <dbReference type="EMBL" id="KAG5615104.1"/>
    </source>
</evidence>
<protein>
    <submittedName>
        <fullName evidence="1">Uncharacterized protein</fullName>
    </submittedName>
</protein>
<evidence type="ECO:0000313" key="2">
    <source>
        <dbReference type="Proteomes" id="UP000824120"/>
    </source>
</evidence>
<dbReference type="EMBL" id="JACXVP010000003">
    <property type="protein sequence ID" value="KAG5615104.1"/>
    <property type="molecule type" value="Genomic_DNA"/>
</dbReference>
<reference evidence="1 2" key="1">
    <citation type="submission" date="2020-09" db="EMBL/GenBank/DDBJ databases">
        <title>De no assembly of potato wild relative species, Solanum commersonii.</title>
        <authorList>
            <person name="Cho K."/>
        </authorList>
    </citation>
    <scope>NUCLEOTIDE SEQUENCE [LARGE SCALE GENOMIC DNA]</scope>
    <source>
        <strain evidence="1">LZ3.2</strain>
        <tissue evidence="1">Leaf</tissue>
    </source>
</reference>
<organism evidence="1 2">
    <name type="scientific">Solanum commersonii</name>
    <name type="common">Commerson's wild potato</name>
    <name type="synonym">Commerson's nightshade</name>
    <dbReference type="NCBI Taxonomy" id="4109"/>
    <lineage>
        <taxon>Eukaryota</taxon>
        <taxon>Viridiplantae</taxon>
        <taxon>Streptophyta</taxon>
        <taxon>Embryophyta</taxon>
        <taxon>Tracheophyta</taxon>
        <taxon>Spermatophyta</taxon>
        <taxon>Magnoliopsida</taxon>
        <taxon>eudicotyledons</taxon>
        <taxon>Gunneridae</taxon>
        <taxon>Pentapetalae</taxon>
        <taxon>asterids</taxon>
        <taxon>lamiids</taxon>
        <taxon>Solanales</taxon>
        <taxon>Solanaceae</taxon>
        <taxon>Solanoideae</taxon>
        <taxon>Solaneae</taxon>
        <taxon>Solanum</taxon>
    </lineage>
</organism>